<dbReference type="InterPro" id="IPR029058">
    <property type="entry name" value="AB_hydrolase_fold"/>
</dbReference>
<dbReference type="SUPFAM" id="SSF53474">
    <property type="entry name" value="alpha/beta-Hydrolases"/>
    <property type="match status" value="1"/>
</dbReference>
<evidence type="ECO:0000256" key="11">
    <source>
        <dbReference type="PIRNR" id="PIRNR006431"/>
    </source>
</evidence>
<proteinExistence type="inferred from homology"/>
<keyword evidence="9 11" id="KW-0378">Hydrolase</keyword>
<keyword evidence="8 11" id="KW-0645">Protease</keyword>
<evidence type="ECO:0000256" key="7">
    <source>
        <dbReference type="ARBA" id="ARBA00022490"/>
    </source>
</evidence>
<dbReference type="RefSeq" id="WP_309905559.1">
    <property type="nucleotide sequence ID" value="NZ_JAVDRF010000011.1"/>
</dbReference>
<dbReference type="PIRSF" id="PIRSF006431">
    <property type="entry name" value="Pept_S33"/>
    <property type="match status" value="1"/>
</dbReference>
<protein>
    <recommendedName>
        <fullName evidence="5 11">Proline iminopeptidase</fullName>
        <shortName evidence="11">PIP</shortName>
        <ecNumber evidence="4 11">3.4.11.5</ecNumber>
    </recommendedName>
    <alternativeName>
        <fullName evidence="10 11">Prolyl aminopeptidase</fullName>
    </alternativeName>
</protein>
<feature type="domain" description="AB hydrolase-1" evidence="12">
    <location>
        <begin position="56"/>
        <end position="317"/>
    </location>
</feature>
<dbReference type="InterPro" id="IPR005944">
    <property type="entry name" value="Pro_iminopeptidase"/>
</dbReference>
<dbReference type="Gene3D" id="3.40.50.1820">
    <property type="entry name" value="alpha/beta hydrolase"/>
    <property type="match status" value="1"/>
</dbReference>
<dbReference type="PANTHER" id="PTHR43722">
    <property type="entry name" value="PROLINE IMINOPEPTIDASE"/>
    <property type="match status" value="1"/>
</dbReference>
<dbReference type="InterPro" id="IPR002410">
    <property type="entry name" value="Peptidase_S33"/>
</dbReference>
<dbReference type="PANTHER" id="PTHR43722:SF1">
    <property type="entry name" value="PROLINE IMINOPEPTIDASE"/>
    <property type="match status" value="1"/>
</dbReference>
<evidence type="ECO:0000256" key="1">
    <source>
        <dbReference type="ARBA" id="ARBA00001585"/>
    </source>
</evidence>
<dbReference type="EC" id="3.4.11.5" evidence="4 11"/>
<dbReference type="InterPro" id="IPR000073">
    <property type="entry name" value="AB_hydrolase_1"/>
</dbReference>
<evidence type="ECO:0000256" key="8">
    <source>
        <dbReference type="ARBA" id="ARBA00022670"/>
    </source>
</evidence>
<comment type="similarity">
    <text evidence="3 11">Belongs to the peptidase S33 family.</text>
</comment>
<evidence type="ECO:0000256" key="2">
    <source>
        <dbReference type="ARBA" id="ARBA00004496"/>
    </source>
</evidence>
<dbReference type="Pfam" id="PF00561">
    <property type="entry name" value="Abhydrolase_1"/>
    <property type="match status" value="1"/>
</dbReference>
<evidence type="ECO:0000313" key="13">
    <source>
        <dbReference type="EMBL" id="MDR6538610.1"/>
    </source>
</evidence>
<accession>A0ABU1NJH1</accession>
<keyword evidence="7 11" id="KW-0963">Cytoplasm</keyword>
<comment type="subcellular location">
    <subcellularLocation>
        <location evidence="2 11">Cytoplasm</location>
    </subcellularLocation>
</comment>
<dbReference type="EMBL" id="JAVDRF010000011">
    <property type="protein sequence ID" value="MDR6538610.1"/>
    <property type="molecule type" value="Genomic_DNA"/>
</dbReference>
<evidence type="ECO:0000256" key="9">
    <source>
        <dbReference type="ARBA" id="ARBA00022801"/>
    </source>
</evidence>
<evidence type="ECO:0000256" key="3">
    <source>
        <dbReference type="ARBA" id="ARBA00010088"/>
    </source>
</evidence>
<keyword evidence="14" id="KW-1185">Reference proteome</keyword>
<comment type="catalytic activity">
    <reaction evidence="1 11">
        <text>Release of N-terminal proline from a peptide.</text>
        <dbReference type="EC" id="3.4.11.5"/>
    </reaction>
</comment>
<dbReference type="Proteomes" id="UP001184230">
    <property type="component" value="Unassembled WGS sequence"/>
</dbReference>
<evidence type="ECO:0000256" key="6">
    <source>
        <dbReference type="ARBA" id="ARBA00022438"/>
    </source>
</evidence>
<name>A0ABU1NJH1_9BURK</name>
<evidence type="ECO:0000256" key="10">
    <source>
        <dbReference type="ARBA" id="ARBA00029605"/>
    </source>
</evidence>
<evidence type="ECO:0000256" key="4">
    <source>
        <dbReference type="ARBA" id="ARBA00012568"/>
    </source>
</evidence>
<evidence type="ECO:0000256" key="5">
    <source>
        <dbReference type="ARBA" id="ARBA00021843"/>
    </source>
</evidence>
<evidence type="ECO:0000313" key="14">
    <source>
        <dbReference type="Proteomes" id="UP001184230"/>
    </source>
</evidence>
<sequence length="346" mass="37362">MIFMNGGPGPAAYHALVLPSGLYPDSPPLRAHALAVSHGHVLHVEEHGDPAGICAVVLHGGPGSGSSPLLRRFFDPARYRVISIDQRGAGRSRPRGATTHNRTAELLEDLRTVREELGVPRWLVVGGSWGATLALAYAGFEPQAVAALLLRSVFLPTSEAIEAFFQDSAGRAPEAWARFAAVAPADQRHDLLGFLARSLQRAPTGGDADLHRRLALAWWRWEQTLAGSTAASPAAVEPDREMLDALADRYRVQSHYLVHRCWLDAPPLLDRLGALPPVPTLLLHSRDDRICRPSAAQAVHELLAHSRLRWVDGAGHDPAHPAMASAMVAALDGYALHGRFDDGRAP</sequence>
<evidence type="ECO:0000259" key="12">
    <source>
        <dbReference type="Pfam" id="PF00561"/>
    </source>
</evidence>
<gene>
    <name evidence="13" type="ORF">J2739_004403</name>
</gene>
<reference evidence="13 14" key="1">
    <citation type="submission" date="2023-07" db="EMBL/GenBank/DDBJ databases">
        <title>Sorghum-associated microbial communities from plants grown in Nebraska, USA.</title>
        <authorList>
            <person name="Schachtman D."/>
        </authorList>
    </citation>
    <scope>NUCLEOTIDE SEQUENCE [LARGE SCALE GENOMIC DNA]</scope>
    <source>
        <strain evidence="13 14">DS1781</strain>
    </source>
</reference>
<dbReference type="PRINTS" id="PR00793">
    <property type="entry name" value="PROAMNOPTASE"/>
</dbReference>
<dbReference type="GO" id="GO:0004177">
    <property type="term" value="F:aminopeptidase activity"/>
    <property type="evidence" value="ECO:0007669"/>
    <property type="project" value="UniProtKB-KW"/>
</dbReference>
<organism evidence="13 14">
    <name type="scientific">Variovorax soli</name>
    <dbReference type="NCBI Taxonomy" id="376815"/>
    <lineage>
        <taxon>Bacteria</taxon>
        <taxon>Pseudomonadati</taxon>
        <taxon>Pseudomonadota</taxon>
        <taxon>Betaproteobacteria</taxon>
        <taxon>Burkholderiales</taxon>
        <taxon>Comamonadaceae</taxon>
        <taxon>Variovorax</taxon>
    </lineage>
</organism>
<keyword evidence="6 11" id="KW-0031">Aminopeptidase</keyword>
<comment type="caution">
    <text evidence="13">The sequence shown here is derived from an EMBL/GenBank/DDBJ whole genome shotgun (WGS) entry which is preliminary data.</text>
</comment>